<dbReference type="Proteomes" id="UP001210380">
    <property type="component" value="Unassembled WGS sequence"/>
</dbReference>
<comment type="caution">
    <text evidence="2">The sequence shown here is derived from an EMBL/GenBank/DDBJ whole genome shotgun (WGS) entry which is preliminary data.</text>
</comment>
<organism evidence="2 3">
    <name type="scientific">Saccharopolyspora oryzae</name>
    <dbReference type="NCBI Taxonomy" id="2997343"/>
    <lineage>
        <taxon>Bacteria</taxon>
        <taxon>Bacillati</taxon>
        <taxon>Actinomycetota</taxon>
        <taxon>Actinomycetes</taxon>
        <taxon>Pseudonocardiales</taxon>
        <taxon>Pseudonocardiaceae</taxon>
        <taxon>Saccharopolyspora</taxon>
    </lineage>
</organism>
<evidence type="ECO:0000313" key="2">
    <source>
        <dbReference type="EMBL" id="MDA3624452.1"/>
    </source>
</evidence>
<gene>
    <name evidence="2" type="ORF">OU415_03320</name>
</gene>
<feature type="compositionally biased region" description="Basic and acidic residues" evidence="1">
    <location>
        <begin position="75"/>
        <end position="85"/>
    </location>
</feature>
<name>A0ABT4UTR6_9PSEU</name>
<reference evidence="2 3" key="1">
    <citation type="submission" date="2022-11" db="EMBL/GenBank/DDBJ databases">
        <title>Draft genome sequence of Saccharopolyspora sp. WRP15-2 isolated from rhizosphere soils of wild rice in Thailand.</title>
        <authorList>
            <person name="Duangmal K."/>
            <person name="Kammanee S."/>
            <person name="Muangham S."/>
        </authorList>
    </citation>
    <scope>NUCLEOTIDE SEQUENCE [LARGE SCALE GENOMIC DNA]</scope>
    <source>
        <strain evidence="2 3">WRP15-2</strain>
    </source>
</reference>
<proteinExistence type="predicted"/>
<feature type="region of interest" description="Disordered" evidence="1">
    <location>
        <begin position="1"/>
        <end position="100"/>
    </location>
</feature>
<protein>
    <submittedName>
        <fullName evidence="2">Uncharacterized protein</fullName>
    </submittedName>
</protein>
<evidence type="ECO:0000256" key="1">
    <source>
        <dbReference type="SAM" id="MobiDB-lite"/>
    </source>
</evidence>
<evidence type="ECO:0000313" key="3">
    <source>
        <dbReference type="Proteomes" id="UP001210380"/>
    </source>
</evidence>
<dbReference type="RefSeq" id="WP_270947015.1">
    <property type="nucleotide sequence ID" value="NZ_JAQGLA010000003.1"/>
</dbReference>
<accession>A0ABT4UTR6</accession>
<keyword evidence="3" id="KW-1185">Reference proteome</keyword>
<sequence length="100" mass="10623">MAQSRSFEGSDAPTPPTGIPVIDPAADAETPASGFNSLGDVINAEDVGTAAPSVLGAPEPTRAPGEAGDWPTLEYRSRNKPERPKRSSPLDFFRREKKES</sequence>
<dbReference type="EMBL" id="JAQGLA010000003">
    <property type="protein sequence ID" value="MDA3624452.1"/>
    <property type="molecule type" value="Genomic_DNA"/>
</dbReference>